<dbReference type="GO" id="GO:0050660">
    <property type="term" value="F:flavin adenine dinucleotide binding"/>
    <property type="evidence" value="ECO:0007669"/>
    <property type="project" value="InterPro"/>
</dbReference>
<evidence type="ECO:0000256" key="10">
    <source>
        <dbReference type="RuleBase" id="RU003691"/>
    </source>
</evidence>
<dbReference type="InterPro" id="IPR001100">
    <property type="entry name" value="Pyr_nuc-diS_OxRdtase"/>
</dbReference>
<dbReference type="AlphaFoldDB" id="A0A1Y5STY3"/>
<dbReference type="PRINTS" id="PR00411">
    <property type="entry name" value="PNDRDTASEI"/>
</dbReference>
<feature type="binding site" evidence="8">
    <location>
        <position position="335"/>
    </location>
    <ligand>
        <name>FAD</name>
        <dbReference type="ChEBI" id="CHEBI:57692"/>
    </ligand>
</feature>
<dbReference type="OrthoDB" id="9776382at2"/>
<sequence length="482" mass="51829">MSDFDYDLFVIGGGSGGVRAARTAAATGARVALAEESRMGGTCVIRGCVPKKLMVFASNFPREVENAALYGWDADVGDFDWPMFRKHLHAELDRLEGVYGTMLRKSGVEIFPTRARVTGPHEITLADGTVKSAQHILIATGGRPVKPPYATKDLGLVSDDMFDLDTLPKSLLIVGGGYIGCEFACMMAGLGVNVTMYLRGGQILNGFDEESRGLVAEMMRGNGIDIHTGTSVVNMDRADTEHMPTAGGSDAAMGAPVGEDVTDRTETPGGTGSIWVKASNGREGVFDRVLFATGRAPNTEGMGLAEIGVELGRRGEIVVDRYSQTSVPSIYAIGDVTDRVQLTPVAIREAMAFTRTVFLGEDCPVDHELIPSAVFTQPELGSVGLTEEQARETHDIEVYATSFRPMKTAFIDRPDRTMFKLIVDKETRVVLGAHIVSEGAGEWIQLVGIAVKNGLTKEQFDMTCAVHPTATEELVTMSQPRA</sequence>
<evidence type="ECO:0000256" key="3">
    <source>
        <dbReference type="ARBA" id="ARBA00022827"/>
    </source>
</evidence>
<keyword evidence="14" id="KW-1185">Reference proteome</keyword>
<name>A0A1Y5STY3_9RHOB</name>
<proteinExistence type="inferred from homology"/>
<dbReference type="PRINTS" id="PR00368">
    <property type="entry name" value="FADPNR"/>
</dbReference>
<dbReference type="GO" id="GO:0034599">
    <property type="term" value="P:cellular response to oxidative stress"/>
    <property type="evidence" value="ECO:0007669"/>
    <property type="project" value="TreeGrafter"/>
</dbReference>
<dbReference type="Gene3D" id="3.30.390.30">
    <property type="match status" value="1"/>
</dbReference>
<dbReference type="GO" id="GO:0045454">
    <property type="term" value="P:cell redox homeostasis"/>
    <property type="evidence" value="ECO:0007669"/>
    <property type="project" value="InterPro"/>
</dbReference>
<dbReference type="GO" id="GO:0004362">
    <property type="term" value="F:glutathione-disulfide reductase (NADPH) activity"/>
    <property type="evidence" value="ECO:0007669"/>
    <property type="project" value="TreeGrafter"/>
</dbReference>
<dbReference type="GO" id="GO:0005829">
    <property type="term" value="C:cytosol"/>
    <property type="evidence" value="ECO:0007669"/>
    <property type="project" value="TreeGrafter"/>
</dbReference>
<dbReference type="PIRSF" id="PIRSF000350">
    <property type="entry name" value="Mercury_reductase_MerA"/>
    <property type="match status" value="1"/>
</dbReference>
<dbReference type="InterPro" id="IPR016156">
    <property type="entry name" value="FAD/NAD-linked_Rdtase_dimer_sf"/>
</dbReference>
<dbReference type="Pfam" id="PF02852">
    <property type="entry name" value="Pyr_redox_dim"/>
    <property type="match status" value="1"/>
</dbReference>
<evidence type="ECO:0000256" key="1">
    <source>
        <dbReference type="ARBA" id="ARBA00007532"/>
    </source>
</evidence>
<feature type="domain" description="FAD/NAD(P)-binding" evidence="12">
    <location>
        <begin position="6"/>
        <end position="350"/>
    </location>
</feature>
<feature type="binding site" evidence="8">
    <location>
        <position position="52"/>
    </location>
    <ligand>
        <name>FAD</name>
        <dbReference type="ChEBI" id="CHEBI:57692"/>
    </ligand>
</feature>
<dbReference type="RefSeq" id="WP_085854162.1">
    <property type="nucleotide sequence ID" value="NZ_FOPF01000005.1"/>
</dbReference>
<keyword evidence="2 10" id="KW-0285">Flavoprotein</keyword>
<evidence type="ECO:0000313" key="14">
    <source>
        <dbReference type="Proteomes" id="UP000193870"/>
    </source>
</evidence>
<dbReference type="InterPro" id="IPR036188">
    <property type="entry name" value="FAD/NAD-bd_sf"/>
</dbReference>
<keyword evidence="6 10" id="KW-0676">Redox-active center</keyword>
<dbReference type="SUPFAM" id="SSF51905">
    <property type="entry name" value="FAD/NAD(P)-binding domain"/>
    <property type="match status" value="1"/>
</dbReference>
<protein>
    <submittedName>
        <fullName evidence="13">Glutathione amide reductase</fullName>
        <ecNumber evidence="13">1.8.1.16</ecNumber>
    </submittedName>
</protein>
<keyword evidence="3 8" id="KW-0274">FAD</keyword>
<feature type="disulfide bond" description="Redox-active" evidence="9">
    <location>
        <begin position="43"/>
        <end position="48"/>
    </location>
</feature>
<comment type="similarity">
    <text evidence="1 10">Belongs to the class-I pyridine nucleotide-disulfide oxidoreductase family.</text>
</comment>
<evidence type="ECO:0000256" key="9">
    <source>
        <dbReference type="PIRSR" id="PIRSR000350-4"/>
    </source>
</evidence>
<feature type="binding site" evidence="8">
    <location>
        <begin position="175"/>
        <end position="182"/>
    </location>
    <ligand>
        <name>NAD(+)</name>
        <dbReference type="ChEBI" id="CHEBI:57540"/>
    </ligand>
</feature>
<dbReference type="EC" id="1.8.1.16" evidence="13"/>
<evidence type="ECO:0000256" key="4">
    <source>
        <dbReference type="ARBA" id="ARBA00023002"/>
    </source>
</evidence>
<dbReference type="Proteomes" id="UP000193870">
    <property type="component" value="Unassembled WGS sequence"/>
</dbReference>
<evidence type="ECO:0000256" key="6">
    <source>
        <dbReference type="ARBA" id="ARBA00023284"/>
    </source>
</evidence>
<dbReference type="InterPro" id="IPR023753">
    <property type="entry name" value="FAD/NAD-binding_dom"/>
</dbReference>
<feature type="domain" description="Pyridine nucleotide-disulphide oxidoreductase dimerisation" evidence="11">
    <location>
        <begin position="370"/>
        <end position="477"/>
    </location>
</feature>
<dbReference type="PANTHER" id="PTHR42737:SF2">
    <property type="entry name" value="GLUTATHIONE REDUCTASE"/>
    <property type="match status" value="1"/>
</dbReference>
<dbReference type="SUPFAM" id="SSF55424">
    <property type="entry name" value="FAD/NAD-linked reductases, dimerisation (C-terminal) domain"/>
    <property type="match status" value="1"/>
</dbReference>
<organism evidence="13 14">
    <name type="scientific">Palleronia marisminoris</name>
    <dbReference type="NCBI Taxonomy" id="315423"/>
    <lineage>
        <taxon>Bacteria</taxon>
        <taxon>Pseudomonadati</taxon>
        <taxon>Pseudomonadota</taxon>
        <taxon>Alphaproteobacteria</taxon>
        <taxon>Rhodobacterales</taxon>
        <taxon>Roseobacteraceae</taxon>
        <taxon>Palleronia</taxon>
    </lineage>
</organism>
<dbReference type="PANTHER" id="PTHR42737">
    <property type="entry name" value="GLUTATHIONE REDUCTASE"/>
    <property type="match status" value="1"/>
</dbReference>
<dbReference type="InterPro" id="IPR046952">
    <property type="entry name" value="GSHR/TRXR-like"/>
</dbReference>
<evidence type="ECO:0000313" key="13">
    <source>
        <dbReference type="EMBL" id="SLN48403.1"/>
    </source>
</evidence>
<dbReference type="PROSITE" id="PS00076">
    <property type="entry name" value="PYRIDINE_REDOX_1"/>
    <property type="match status" value="1"/>
</dbReference>
<feature type="binding site" evidence="8">
    <location>
        <position position="294"/>
    </location>
    <ligand>
        <name>NAD(+)</name>
        <dbReference type="ChEBI" id="CHEBI:57540"/>
    </ligand>
</feature>
<feature type="active site" description="Proton acceptor" evidence="7">
    <location>
        <position position="467"/>
    </location>
</feature>
<dbReference type="EMBL" id="FWFV01000005">
    <property type="protein sequence ID" value="SLN48403.1"/>
    <property type="molecule type" value="Genomic_DNA"/>
</dbReference>
<evidence type="ECO:0000259" key="11">
    <source>
        <dbReference type="Pfam" id="PF02852"/>
    </source>
</evidence>
<dbReference type="InterPro" id="IPR004099">
    <property type="entry name" value="Pyr_nucl-diS_OxRdtase_dimer"/>
</dbReference>
<dbReference type="STRING" id="315423.SAMN04488020_105244"/>
<dbReference type="GO" id="GO:0006749">
    <property type="term" value="P:glutathione metabolic process"/>
    <property type="evidence" value="ECO:0007669"/>
    <property type="project" value="TreeGrafter"/>
</dbReference>
<evidence type="ECO:0000256" key="7">
    <source>
        <dbReference type="PIRSR" id="PIRSR000350-2"/>
    </source>
</evidence>
<reference evidence="13 14" key="1">
    <citation type="submission" date="2017-03" db="EMBL/GenBank/DDBJ databases">
        <authorList>
            <person name="Afonso C.L."/>
            <person name="Miller P.J."/>
            <person name="Scott M.A."/>
            <person name="Spackman E."/>
            <person name="Goraichik I."/>
            <person name="Dimitrov K.M."/>
            <person name="Suarez D.L."/>
            <person name="Swayne D.E."/>
        </authorList>
    </citation>
    <scope>NUCLEOTIDE SEQUENCE [LARGE SCALE GENOMIC DNA]</scope>
    <source>
        <strain evidence="13 14">CECT 7066</strain>
    </source>
</reference>
<evidence type="ECO:0000256" key="8">
    <source>
        <dbReference type="PIRSR" id="PIRSR000350-3"/>
    </source>
</evidence>
<keyword evidence="5" id="KW-1015">Disulfide bond</keyword>
<evidence type="ECO:0000256" key="5">
    <source>
        <dbReference type="ARBA" id="ARBA00023157"/>
    </source>
</evidence>
<dbReference type="InterPro" id="IPR012999">
    <property type="entry name" value="Pyr_OxRdtase_I_AS"/>
</dbReference>
<keyword evidence="4 10" id="KW-0560">Oxidoreductase</keyword>
<dbReference type="Pfam" id="PF07992">
    <property type="entry name" value="Pyr_redox_2"/>
    <property type="match status" value="1"/>
</dbReference>
<evidence type="ECO:0000259" key="12">
    <source>
        <dbReference type="Pfam" id="PF07992"/>
    </source>
</evidence>
<keyword evidence="8" id="KW-0520">NAD</keyword>
<comment type="cofactor">
    <cofactor evidence="8">
        <name>FAD</name>
        <dbReference type="ChEBI" id="CHEBI:57692"/>
    </cofactor>
    <text evidence="8">Binds 1 FAD per subunit.</text>
</comment>
<accession>A0A1Y5STY3</accession>
<dbReference type="Gene3D" id="3.50.50.60">
    <property type="entry name" value="FAD/NAD(P)-binding domain"/>
    <property type="match status" value="2"/>
</dbReference>
<keyword evidence="8" id="KW-0547">Nucleotide-binding</keyword>
<evidence type="ECO:0000256" key="2">
    <source>
        <dbReference type="ARBA" id="ARBA00022630"/>
    </source>
</evidence>
<gene>
    <name evidence="13" type="primary">garB</name>
    <name evidence="13" type="ORF">PAM7066_02188</name>
</gene>